<feature type="transmembrane region" description="Helical" evidence="1">
    <location>
        <begin position="161"/>
        <end position="184"/>
    </location>
</feature>
<evidence type="ECO:0000313" key="4">
    <source>
        <dbReference type="EMBL" id="PPB81290.1"/>
    </source>
</evidence>
<feature type="signal peptide" evidence="2">
    <location>
        <begin position="1"/>
        <end position="23"/>
    </location>
</feature>
<accession>A0A2S5JIN5</accession>
<dbReference type="GO" id="GO:0035438">
    <property type="term" value="F:cyclic-di-GMP binding"/>
    <property type="evidence" value="ECO:0007669"/>
    <property type="project" value="InterPro"/>
</dbReference>
<organism evidence="4 5">
    <name type="scientific">Albidovulum inexpectatum</name>
    <dbReference type="NCBI Taxonomy" id="196587"/>
    <lineage>
        <taxon>Bacteria</taxon>
        <taxon>Pseudomonadati</taxon>
        <taxon>Pseudomonadota</taxon>
        <taxon>Alphaproteobacteria</taxon>
        <taxon>Rhodobacterales</taxon>
        <taxon>Paracoccaceae</taxon>
        <taxon>Albidovulum</taxon>
    </lineage>
</organism>
<keyword evidence="2" id="KW-0732">Signal</keyword>
<feature type="chain" id="PRO_5015571839" evidence="2">
    <location>
        <begin position="24"/>
        <end position="330"/>
    </location>
</feature>
<gene>
    <name evidence="4" type="ORF">LV82_01336</name>
</gene>
<dbReference type="Pfam" id="PF07238">
    <property type="entry name" value="PilZ"/>
    <property type="match status" value="1"/>
</dbReference>
<keyword evidence="1" id="KW-0472">Membrane</keyword>
<protein>
    <submittedName>
        <fullName evidence="4">PilZ domain-containing protein</fullName>
    </submittedName>
</protein>
<evidence type="ECO:0000313" key="5">
    <source>
        <dbReference type="Proteomes" id="UP000239736"/>
    </source>
</evidence>
<keyword evidence="5" id="KW-1185">Reference proteome</keyword>
<evidence type="ECO:0000259" key="3">
    <source>
        <dbReference type="Pfam" id="PF07238"/>
    </source>
</evidence>
<feature type="domain" description="PilZ" evidence="3">
    <location>
        <begin position="190"/>
        <end position="275"/>
    </location>
</feature>
<dbReference type="AlphaFoldDB" id="A0A2S5JIN5"/>
<evidence type="ECO:0000256" key="2">
    <source>
        <dbReference type="SAM" id="SignalP"/>
    </source>
</evidence>
<dbReference type="Proteomes" id="UP000239736">
    <property type="component" value="Unassembled WGS sequence"/>
</dbReference>
<evidence type="ECO:0000256" key="1">
    <source>
        <dbReference type="SAM" id="Phobius"/>
    </source>
</evidence>
<keyword evidence="1" id="KW-1133">Transmembrane helix</keyword>
<proteinExistence type="predicted"/>
<name>A0A2S5JIN5_9RHOB</name>
<sequence length="330" mass="35689">MIRFHNLACTLTLALGLALPAQADDACALLVDTVHVLSRIESSSRFDPDLDATVTALSDRAAQPLPDGALSDGLRASQAVATRAAELLRNDDQAALRDLLSSERWLDRRSWLAARVDSLDCQPQGADNPAPVRILQALSPIRGPAAATDARHRMAALIPDLSTLTMLLALIVVGAALACLRAALTPRIPDRRNGKRHPCFILGALRGANYCEPVTVLDISRSGCKLRLNAPLDCINVTLFIEKIALPGQIVWSNSLFAGVKFRNSLERAALVRLLDHDRMTRHDGTRQLPRPPCHTAECPQSCILFRAAEDTTDSTADVSPTQTDHARTG</sequence>
<dbReference type="InterPro" id="IPR009875">
    <property type="entry name" value="PilZ_domain"/>
</dbReference>
<reference evidence="4 5" key="1">
    <citation type="submission" date="2018-01" db="EMBL/GenBank/DDBJ databases">
        <title>Genomic Encyclopedia of Archaeal and Bacterial Type Strains, Phase II (KMG-II): from individual species to whole genera.</title>
        <authorList>
            <person name="Goeker M."/>
        </authorList>
    </citation>
    <scope>NUCLEOTIDE SEQUENCE [LARGE SCALE GENOMIC DNA]</scope>
    <source>
        <strain evidence="4 5">DSM 12048</strain>
    </source>
</reference>
<dbReference type="SUPFAM" id="SSF141371">
    <property type="entry name" value="PilZ domain-like"/>
    <property type="match status" value="1"/>
</dbReference>
<dbReference type="EMBL" id="PRDS01000003">
    <property type="protein sequence ID" value="PPB81290.1"/>
    <property type="molecule type" value="Genomic_DNA"/>
</dbReference>
<keyword evidence="1" id="KW-0812">Transmembrane</keyword>
<dbReference type="RefSeq" id="WP_170063364.1">
    <property type="nucleotide sequence ID" value="NZ_PRDS01000003.1"/>
</dbReference>
<comment type="caution">
    <text evidence="4">The sequence shown here is derived from an EMBL/GenBank/DDBJ whole genome shotgun (WGS) entry which is preliminary data.</text>
</comment>